<dbReference type="SUPFAM" id="SSF54001">
    <property type="entry name" value="Cysteine proteinases"/>
    <property type="match status" value="1"/>
</dbReference>
<name>A0A9W6RGH7_9ACTN</name>
<dbReference type="InterPro" id="IPR038765">
    <property type="entry name" value="Papain-like_cys_pep_sf"/>
</dbReference>
<gene>
    <name evidence="2" type="ORF">Airi01_038030</name>
</gene>
<dbReference type="Gene3D" id="3.90.1720.10">
    <property type="entry name" value="endopeptidase domain like (from Nostoc punctiforme)"/>
    <property type="match status" value="1"/>
</dbReference>
<dbReference type="AlphaFoldDB" id="A0A9W6RGH7"/>
<dbReference type="InterPro" id="IPR007921">
    <property type="entry name" value="CHAP_dom"/>
</dbReference>
<protein>
    <recommendedName>
        <fullName evidence="1">Peptidase C51 domain-containing protein</fullName>
    </recommendedName>
</protein>
<dbReference type="Pfam" id="PF05257">
    <property type="entry name" value="CHAP"/>
    <property type="match status" value="1"/>
</dbReference>
<organism evidence="2 3">
    <name type="scientific">Actinoallomurus iriomotensis</name>
    <dbReference type="NCBI Taxonomy" id="478107"/>
    <lineage>
        <taxon>Bacteria</taxon>
        <taxon>Bacillati</taxon>
        <taxon>Actinomycetota</taxon>
        <taxon>Actinomycetes</taxon>
        <taxon>Streptosporangiales</taxon>
        <taxon>Thermomonosporaceae</taxon>
        <taxon>Actinoallomurus</taxon>
    </lineage>
</organism>
<accession>A0A9W6RGH7</accession>
<reference evidence="2" key="1">
    <citation type="submission" date="2023-03" db="EMBL/GenBank/DDBJ databases">
        <title>Actinoallomurus iriomotensis NBRC 103681.</title>
        <authorList>
            <person name="Ichikawa N."/>
            <person name="Sato H."/>
            <person name="Tonouchi N."/>
        </authorList>
    </citation>
    <scope>NUCLEOTIDE SEQUENCE</scope>
    <source>
        <strain evidence="2">NBRC 103681</strain>
    </source>
</reference>
<feature type="domain" description="Peptidase C51" evidence="1">
    <location>
        <begin position="43"/>
        <end position="127"/>
    </location>
</feature>
<comment type="caution">
    <text evidence="2">The sequence shown here is derived from an EMBL/GenBank/DDBJ whole genome shotgun (WGS) entry which is preliminary data.</text>
</comment>
<evidence type="ECO:0000313" key="2">
    <source>
        <dbReference type="EMBL" id="GLY75536.1"/>
    </source>
</evidence>
<evidence type="ECO:0000313" key="3">
    <source>
        <dbReference type="Proteomes" id="UP001165135"/>
    </source>
</evidence>
<dbReference type="RefSeq" id="WP_285622676.1">
    <property type="nucleotide sequence ID" value="NZ_BSTJ01000004.1"/>
</dbReference>
<dbReference type="EMBL" id="BSTJ01000004">
    <property type="protein sequence ID" value="GLY75536.1"/>
    <property type="molecule type" value="Genomic_DNA"/>
</dbReference>
<dbReference type="Proteomes" id="UP001165135">
    <property type="component" value="Unassembled WGS sequence"/>
</dbReference>
<evidence type="ECO:0000259" key="1">
    <source>
        <dbReference type="Pfam" id="PF05257"/>
    </source>
</evidence>
<sequence>MDPVGQKLLHVARTELGYREKGSGYTKFGDWYGKHVAHGGGYDYAPWCDMFLAWAADKAGVEDWAGQFASTPAHASWFQKHHAWGHKPEPGAIVFFSFSGGKSIGDIEHVGIVEKVHGDKLTTIEANHNDQLGRADRDVSQVVGFGYPAKVKVKGKPVPGTEVKYQPKHSAPALSPREIVGIPGSEQQVAQTSHSAPEQPLVDQSGMLTGLLAVVVFGTATLAIARARVKVPVPASGVQLRKHGKHHRKPVELPADVTPAQLDEADTGTAVMPALTAEAAVQAEDREFWGKISVLEEDEELAFWDSMHSVMANAHPSERASAMAGM</sequence>
<proteinExistence type="predicted"/>